<accession>A0ABX7QIB0</accession>
<gene>
    <name evidence="2" type="ORF">J0383_05750</name>
</gene>
<dbReference type="Proteomes" id="UP000663440">
    <property type="component" value="Chromosome"/>
</dbReference>
<sequence>MRVFTFEKTKNTNPMKKFLLLLLLILVSSCSTNYYFVNLDEDANIYSSKEAKEIIAVIPKGYSAYIEKSTKKYRKVKWQNYKGWAIEPVYSRTSISSINNNSSNSNYTTTTYKKTSTSSSSGGSVHVKGYTRKNGTYVSPHTRSSPKRR</sequence>
<feature type="compositionally biased region" description="Low complexity" evidence="1">
    <location>
        <begin position="95"/>
        <end position="124"/>
    </location>
</feature>
<dbReference type="EMBL" id="CP071448">
    <property type="protein sequence ID" value="QSW90318.1"/>
    <property type="molecule type" value="Genomic_DNA"/>
</dbReference>
<organism evidence="2 3">
    <name type="scientific">Flavobacterium endoglycinae</name>
    <dbReference type="NCBI Taxonomy" id="2816357"/>
    <lineage>
        <taxon>Bacteria</taxon>
        <taxon>Pseudomonadati</taxon>
        <taxon>Bacteroidota</taxon>
        <taxon>Flavobacteriia</taxon>
        <taxon>Flavobacteriales</taxon>
        <taxon>Flavobacteriaceae</taxon>
        <taxon>Flavobacterium</taxon>
    </lineage>
</organism>
<dbReference type="RefSeq" id="WP_207297484.1">
    <property type="nucleotide sequence ID" value="NZ_CP071448.1"/>
</dbReference>
<name>A0ABX7QIB0_9FLAO</name>
<evidence type="ECO:0008006" key="4">
    <source>
        <dbReference type="Google" id="ProtNLM"/>
    </source>
</evidence>
<proteinExistence type="predicted"/>
<evidence type="ECO:0000313" key="2">
    <source>
        <dbReference type="EMBL" id="QSW90318.1"/>
    </source>
</evidence>
<feature type="region of interest" description="Disordered" evidence="1">
    <location>
        <begin position="95"/>
        <end position="149"/>
    </location>
</feature>
<evidence type="ECO:0000313" key="3">
    <source>
        <dbReference type="Proteomes" id="UP000663440"/>
    </source>
</evidence>
<evidence type="ECO:0000256" key="1">
    <source>
        <dbReference type="SAM" id="MobiDB-lite"/>
    </source>
</evidence>
<keyword evidence="3" id="KW-1185">Reference proteome</keyword>
<protein>
    <recommendedName>
        <fullName evidence="4">SH3 domain-containing protein</fullName>
    </recommendedName>
</protein>
<feature type="compositionally biased region" description="Polar residues" evidence="1">
    <location>
        <begin position="133"/>
        <end position="143"/>
    </location>
</feature>
<dbReference type="PROSITE" id="PS51257">
    <property type="entry name" value="PROKAR_LIPOPROTEIN"/>
    <property type="match status" value="1"/>
</dbReference>
<reference evidence="2 3" key="1">
    <citation type="submission" date="2021-03" db="EMBL/GenBank/DDBJ databases">
        <title>Flavobacterium kribbensis sp. nov, an endophytic bacteria, isolated from soybean.</title>
        <authorList>
            <person name="Lee J."/>
            <person name="Seo J."/>
        </authorList>
    </citation>
    <scope>NUCLEOTIDE SEQUENCE [LARGE SCALE GENOMIC DNA]</scope>
    <source>
        <strain evidence="2 3">BB8</strain>
    </source>
</reference>